<dbReference type="CDD" id="cd06578">
    <property type="entry name" value="HemD"/>
    <property type="match status" value="1"/>
</dbReference>
<sequence>MTRPIAVLRPEPGNSATADRIAKAGFIALRVPIFTISAVPWAPPPATDFDALLLTSANAVRQAGPALHTFSSLPLVTVGRGTADAAEAAGLTPQIVGSSDGREALALAKGRGWHRLVRLTGRAHIHLPGVTEIVVYTSDPLHPAEDQLRALADSIVLLHSPRAARHFAGLIAGAHIARRSIRLAALSQAVADAAGGGWQRVSVAPLPSDPALLETAMTLAIDR</sequence>
<feature type="domain" description="Tetrapyrrole biosynthesis uroporphyrinogen III synthase" evidence="1">
    <location>
        <begin position="130"/>
        <end position="213"/>
    </location>
</feature>
<reference evidence="2 3" key="1">
    <citation type="submission" date="2019-04" db="EMBL/GenBank/DDBJ databases">
        <title>Microbes associate with the intestines of laboratory mice.</title>
        <authorList>
            <person name="Navarre W."/>
            <person name="Wong E."/>
            <person name="Huang K.C."/>
            <person name="Tropini C."/>
            <person name="Ng K."/>
            <person name="Yu B."/>
        </authorList>
    </citation>
    <scope>NUCLEOTIDE SEQUENCE [LARGE SCALE GENOMIC DNA]</scope>
    <source>
        <strain evidence="2 3">NM83_B4-11</strain>
    </source>
</reference>
<protein>
    <submittedName>
        <fullName evidence="2">Uroporphyrinogen-III synthase</fullName>
    </submittedName>
</protein>
<dbReference type="Proteomes" id="UP000308038">
    <property type="component" value="Unassembled WGS sequence"/>
</dbReference>
<dbReference type="SUPFAM" id="SSF69618">
    <property type="entry name" value="HemD-like"/>
    <property type="match status" value="1"/>
</dbReference>
<name>A0ABY2QNW4_9SPHN</name>
<evidence type="ECO:0000313" key="3">
    <source>
        <dbReference type="Proteomes" id="UP000308038"/>
    </source>
</evidence>
<dbReference type="InterPro" id="IPR036108">
    <property type="entry name" value="4pyrrol_syn_uPrphyn_synt_sf"/>
</dbReference>
<dbReference type="InterPro" id="IPR003754">
    <property type="entry name" value="4pyrrol_synth_uPrphyn_synth"/>
</dbReference>
<dbReference type="EMBL" id="SSTI01000001">
    <property type="protein sequence ID" value="THG42096.1"/>
    <property type="molecule type" value="Genomic_DNA"/>
</dbReference>
<feature type="domain" description="Tetrapyrrole biosynthesis uroporphyrinogen III synthase" evidence="1">
    <location>
        <begin position="16"/>
        <end position="106"/>
    </location>
</feature>
<proteinExistence type="predicted"/>
<organism evidence="2 3">
    <name type="scientific">Sphingomonas olei</name>
    <dbReference type="NCBI Taxonomy" id="1886787"/>
    <lineage>
        <taxon>Bacteria</taxon>
        <taxon>Pseudomonadati</taxon>
        <taxon>Pseudomonadota</taxon>
        <taxon>Alphaproteobacteria</taxon>
        <taxon>Sphingomonadales</taxon>
        <taxon>Sphingomonadaceae</taxon>
        <taxon>Sphingomonas</taxon>
    </lineage>
</organism>
<dbReference type="RefSeq" id="WP_046409093.1">
    <property type="nucleotide sequence ID" value="NZ_SSTI01000001.1"/>
</dbReference>
<evidence type="ECO:0000313" key="2">
    <source>
        <dbReference type="EMBL" id="THG42096.1"/>
    </source>
</evidence>
<dbReference type="Gene3D" id="3.40.50.10090">
    <property type="match status" value="2"/>
</dbReference>
<keyword evidence="3" id="KW-1185">Reference proteome</keyword>
<accession>A0ABY2QNW4</accession>
<dbReference type="Pfam" id="PF02602">
    <property type="entry name" value="HEM4"/>
    <property type="match status" value="2"/>
</dbReference>
<evidence type="ECO:0000259" key="1">
    <source>
        <dbReference type="Pfam" id="PF02602"/>
    </source>
</evidence>
<comment type="caution">
    <text evidence="2">The sequence shown here is derived from an EMBL/GenBank/DDBJ whole genome shotgun (WGS) entry which is preliminary data.</text>
</comment>
<gene>
    <name evidence="2" type="ORF">E5988_01140</name>
</gene>